<organism evidence="1">
    <name type="scientific">uncultured marine thaumarchaeote AD1000_02_C08</name>
    <dbReference type="NCBI Taxonomy" id="1455880"/>
    <lineage>
        <taxon>Archaea</taxon>
        <taxon>Nitrososphaerota</taxon>
        <taxon>environmental samples</taxon>
    </lineage>
</organism>
<dbReference type="AlphaFoldDB" id="A0A075FKQ8"/>
<sequence>MNQKLLLLISIPAVILAGLVIDDNLQFGPDGYCMPDDESCKPQLSEETKEQLTWEDTQISIESIKTSNDQVTITISILGPADHWRIILDEEFPIGEANSIEGQGIGTATTQYTFYSLQPGEHTVRVAAVTPSHQLAGEIVSQSFTINEAIIGKHIIINGQQFSIFQDFIVNQLTEDDFIGLYDNLQPNHIILFTYGRSTYHEYFNDHVPSGTDILWLNARYDIIHLESVIYCENADQMNYLEILENCQTSRADAKFLIEAHSGFIENNNIKLRDKVELHLFEP</sequence>
<proteinExistence type="predicted"/>
<dbReference type="EMBL" id="KF900305">
    <property type="protein sequence ID" value="AIE90322.1"/>
    <property type="molecule type" value="Genomic_DNA"/>
</dbReference>
<dbReference type="Gene3D" id="2.60.120.1140">
    <property type="entry name" value="Protein of unknown function DUF192"/>
    <property type="match status" value="1"/>
</dbReference>
<evidence type="ECO:0000313" key="1">
    <source>
        <dbReference type="EMBL" id="AIE90322.1"/>
    </source>
</evidence>
<accession>A0A075FKQ8</accession>
<name>A0A075FKQ8_9ARCH</name>
<dbReference type="InterPro" id="IPR038695">
    <property type="entry name" value="Saro_0823-like_sf"/>
</dbReference>
<protein>
    <submittedName>
        <fullName evidence="1">Uncharacterized protein</fullName>
    </submittedName>
</protein>
<reference evidence="1" key="1">
    <citation type="journal article" date="2014" name="Genome Biol. Evol.">
        <title>Pangenome evidence for extensive interdomain horizontal transfer affecting lineage core and shell genes in uncultured planktonic thaumarchaeota and euryarchaeota.</title>
        <authorList>
            <person name="Deschamps P."/>
            <person name="Zivanovic Y."/>
            <person name="Moreira D."/>
            <person name="Rodriguez-Valera F."/>
            <person name="Lopez-Garcia P."/>
        </authorList>
    </citation>
    <scope>NUCLEOTIDE SEQUENCE</scope>
</reference>